<comment type="caution">
    <text evidence="2">The sequence shown here is derived from an EMBL/GenBank/DDBJ whole genome shotgun (WGS) entry which is preliminary data.</text>
</comment>
<name>A0ABQ7SQE5_PHRPL</name>
<reference evidence="2 3" key="1">
    <citation type="journal article" date="2022" name="Gigascience">
        <title>A chromosome-level genome assembly and annotation of the desert horned lizard, Phrynosoma platyrhinos, provides insight into chromosomal rearrangements among reptiles.</title>
        <authorList>
            <person name="Koochekian N."/>
            <person name="Ascanio A."/>
            <person name="Farleigh K."/>
            <person name="Card D.C."/>
            <person name="Schield D.R."/>
            <person name="Castoe T.A."/>
            <person name="Jezkova T."/>
        </authorList>
    </citation>
    <scope>NUCLEOTIDE SEQUENCE [LARGE SCALE GENOMIC DNA]</scope>
    <source>
        <strain evidence="2">NK-2021</strain>
    </source>
</reference>
<protein>
    <submittedName>
        <fullName evidence="2">Uncharacterized protein</fullName>
    </submittedName>
</protein>
<evidence type="ECO:0000313" key="2">
    <source>
        <dbReference type="EMBL" id="KAH0619524.1"/>
    </source>
</evidence>
<gene>
    <name evidence="2" type="ORF">JD844_000210</name>
</gene>
<evidence type="ECO:0000313" key="3">
    <source>
        <dbReference type="Proteomes" id="UP000826234"/>
    </source>
</evidence>
<organism evidence="2 3">
    <name type="scientific">Phrynosoma platyrhinos</name>
    <name type="common">Desert horned lizard</name>
    <dbReference type="NCBI Taxonomy" id="52577"/>
    <lineage>
        <taxon>Eukaryota</taxon>
        <taxon>Metazoa</taxon>
        <taxon>Chordata</taxon>
        <taxon>Craniata</taxon>
        <taxon>Vertebrata</taxon>
        <taxon>Euteleostomi</taxon>
        <taxon>Lepidosauria</taxon>
        <taxon>Squamata</taxon>
        <taxon>Bifurcata</taxon>
        <taxon>Unidentata</taxon>
        <taxon>Episquamata</taxon>
        <taxon>Toxicofera</taxon>
        <taxon>Iguania</taxon>
        <taxon>Phrynosomatidae</taxon>
        <taxon>Phrynosomatinae</taxon>
        <taxon>Phrynosoma</taxon>
    </lineage>
</organism>
<proteinExistence type="predicted"/>
<feature type="compositionally biased region" description="Basic residues" evidence="1">
    <location>
        <begin position="169"/>
        <end position="179"/>
    </location>
</feature>
<sequence>MTSPLKKNMAWVNRLRRNQQKTDGKLTKRETISGNQETEVSSLTPYNRVPKMTTYAEGERMRGKLDSIQTFLGEKKTLPIKEYEIKYSQPRSGPEVLRYNKISLPKVIHGNPPNSFSYITLNALLVFRPDECGAINWHLEPPSNTEAKAVKRMKKEGSPTAKMVSQSHATRKGKQKSGKKMGMNNAVKKSNTKIMYHPLICP</sequence>
<evidence type="ECO:0000256" key="1">
    <source>
        <dbReference type="SAM" id="MobiDB-lite"/>
    </source>
</evidence>
<feature type="region of interest" description="Disordered" evidence="1">
    <location>
        <begin position="155"/>
        <end position="188"/>
    </location>
</feature>
<keyword evidence="3" id="KW-1185">Reference proteome</keyword>
<accession>A0ABQ7SQE5</accession>
<dbReference type="EMBL" id="JAIPUX010003776">
    <property type="protein sequence ID" value="KAH0619524.1"/>
    <property type="molecule type" value="Genomic_DNA"/>
</dbReference>
<dbReference type="Proteomes" id="UP000826234">
    <property type="component" value="Unassembled WGS sequence"/>
</dbReference>